<dbReference type="PROSITE" id="PS50883">
    <property type="entry name" value="EAL"/>
    <property type="match status" value="1"/>
</dbReference>
<name>A0ABX1DW81_9HYPH</name>
<comment type="caution">
    <text evidence="2">The sequence shown here is derived from an EMBL/GenBank/DDBJ whole genome shotgun (WGS) entry which is preliminary data.</text>
</comment>
<gene>
    <name evidence="2" type="ORF">HED52_21740</name>
</gene>
<dbReference type="EMBL" id="JAAVLR010000002">
    <property type="protein sequence ID" value="NKC29163.1"/>
    <property type="molecule type" value="Genomic_DNA"/>
</dbReference>
<dbReference type="SMART" id="SM00052">
    <property type="entry name" value="EAL"/>
    <property type="match status" value="1"/>
</dbReference>
<dbReference type="InterPro" id="IPR050706">
    <property type="entry name" value="Cyclic-di-GMP_PDE-like"/>
</dbReference>
<keyword evidence="3" id="KW-1185">Reference proteome</keyword>
<feature type="domain" description="EAL" evidence="1">
    <location>
        <begin position="1"/>
        <end position="180"/>
    </location>
</feature>
<dbReference type="Pfam" id="PF00563">
    <property type="entry name" value="EAL"/>
    <property type="match status" value="1"/>
</dbReference>
<dbReference type="Proteomes" id="UP000568486">
    <property type="component" value="Unassembled WGS sequence"/>
</dbReference>
<sequence>MLIETVDLISYLDRLRLTPALDRRIPALVRDSLESEPDLCLGCNISGQNLVNRPAWRALFDQIAARPQLAVRLAATMQDEARSLGSRIAMDFGVRLSSLRLIQQINFEIINIDRSFVHAAERSATGGDYFADIVSFASNYAPLVVVEEVETVSDLERARAGGTTHVQGHYFVPLFDTVRD</sequence>
<evidence type="ECO:0000313" key="3">
    <source>
        <dbReference type="Proteomes" id="UP000568486"/>
    </source>
</evidence>
<accession>A0ABX1DW81</accession>
<dbReference type="PANTHER" id="PTHR33121:SF70">
    <property type="entry name" value="SIGNALING PROTEIN YKOW"/>
    <property type="match status" value="1"/>
</dbReference>
<evidence type="ECO:0000259" key="1">
    <source>
        <dbReference type="PROSITE" id="PS50883"/>
    </source>
</evidence>
<dbReference type="PANTHER" id="PTHR33121">
    <property type="entry name" value="CYCLIC DI-GMP PHOSPHODIESTERASE PDEF"/>
    <property type="match status" value="1"/>
</dbReference>
<proteinExistence type="predicted"/>
<dbReference type="Gene3D" id="3.20.20.450">
    <property type="entry name" value="EAL domain"/>
    <property type="match status" value="1"/>
</dbReference>
<protein>
    <submittedName>
        <fullName evidence="2">EAL domain-containing protein</fullName>
    </submittedName>
</protein>
<organism evidence="2 3">
    <name type="scientific">Brucella ciceri</name>
    <dbReference type="NCBI Taxonomy" id="391287"/>
    <lineage>
        <taxon>Bacteria</taxon>
        <taxon>Pseudomonadati</taxon>
        <taxon>Pseudomonadota</taxon>
        <taxon>Alphaproteobacteria</taxon>
        <taxon>Hyphomicrobiales</taxon>
        <taxon>Brucellaceae</taxon>
        <taxon>Brucella/Ochrobactrum group</taxon>
        <taxon>Brucella</taxon>
    </lineage>
</organism>
<dbReference type="InterPro" id="IPR001633">
    <property type="entry name" value="EAL_dom"/>
</dbReference>
<evidence type="ECO:0000313" key="2">
    <source>
        <dbReference type="EMBL" id="NKC29163.1"/>
    </source>
</evidence>
<dbReference type="InterPro" id="IPR035919">
    <property type="entry name" value="EAL_sf"/>
</dbReference>
<reference evidence="2 3" key="1">
    <citation type="submission" date="2020-03" db="EMBL/GenBank/DDBJ databases">
        <title>Whole genome sequencing of clinical and environmental type strains of Ochrobactrum.</title>
        <authorList>
            <person name="Dharne M."/>
        </authorList>
    </citation>
    <scope>NUCLEOTIDE SEQUENCE [LARGE SCALE GENOMIC DNA]</scope>
    <source>
        <strain evidence="2 3">DSM 22292</strain>
    </source>
</reference>
<dbReference type="SUPFAM" id="SSF141868">
    <property type="entry name" value="EAL domain-like"/>
    <property type="match status" value="1"/>
</dbReference>